<dbReference type="SUPFAM" id="SSF57567">
    <property type="entry name" value="Serine protease inhibitors"/>
    <property type="match status" value="2"/>
</dbReference>
<sequence length="1324" mass="144333">MSCAEDEICKVQDGLLGCYQPSTAICHIYGDPHYSTFDGTIHHFQGACTYTVVETCANTSRNFSVTTRNEHRGNPSWTAINSVTLTVDGIEIHIGKNNIVQVNKVLVTLPANVSGIIITQNGHYVTVSTDFGLELQFNGDHELFVRVKEYYKDALCGLCGTYNDDHRDDFMKPDGSIATNVNEFGNSWKVPDDGWPCESTPPPPVVCPPAILLEAQLKCWILRQNDGPFKPCHGVLRPNHYFDSCVFDQCVTGGDDDLICSVLAAYAAACEALGVDLGDWINSTICDPNRPSTTPALPPTSPPDTSFISASQPPITSTKDPGSSTLVTTTEHTIKITVPQTPGTTLRQSSSGSTQTTFSTTPFVPPDSGNCEVSGDPHYYTFDNQVHHFMGTCTYTLSKLCKDEGNLTDFNVEAANENRGGNTRVSYVKYVNVYVYEYKITLEKNRVVKVNGQTVTLPIHMAPDVDVFISGSNVLVTTRFGLQVKFDGNHKVQVNIPGSYSGKVCGLCGNFNGNAADDFLNPDGVLEPDSNSLGNSWQVDNDTSCTPGVDHPSSCTDEEKETIASNSFCGIITDKNGPFKDCHDVINPLVYFDNCAYDLCETNLDGEILCDSLQAYAESCQSQNVTIEEWRNDTFCQPKCPPNSHFQHCGTACPATCVNPGAPATCSLPCTESCICDAGYVLYGNKCVPEDKCGCWDDDKYYPVESEFWTDDTCSTKCRCPSAGSGLVCASDSCPDNQYCGISNGAPGCHYFTYGVCRVHNDPHYDTFDRLNHNFMGLCTYTLAKLCNSSSSPQYFNIEAKNEHRGDPTVSYVKYVLVEVYGQKVQLMKNEKDRVLVNEIWTTLPVTLVGGAVTVKWTGKYVSLQTDFRLTVSYDTDTSVEVKLPSNYSGLTCGMCGNFNNRKQDDYMMPNGLQAENSEQLGHSWIVEDDDPLCSPDDPEPSPPPSCTPEDDELYRSDAFCGLLISKDGPFHICNSVIGPGGFMESCLFDMCALNGDPETLCSLLAAYADACQKDGISISWRNSTFCPPECPENSHFTTCASACPATCVDPYPTGNCSLPCSEGCVCDPGYVISGGTCVPESHCGCLYNDVYYKVNKVLVTLPANVSGIIITQNGPYVTVSTDFGLELQFNGDHELFVRVKEYYKDALCGLCGTYNDDHQDDFMKPDGSIVTNVNEFGNSWRVSDDGWPCESTPPPPVVCPPSILLEAQLKCWILRQNDGPFKPCHGVLRPNHYFDSCVFDQCVTGGDDDLICSVLAAYAAACESLGVDLGDWINNTICDPNKPSTTPAIPSTSPPHTSFISASQPPLTSTKDPGTSVENATYW</sequence>
<organism evidence="5 6">
    <name type="scientific">Ranitomeya imitator</name>
    <name type="common">mimic poison frog</name>
    <dbReference type="NCBI Taxonomy" id="111125"/>
    <lineage>
        <taxon>Eukaryota</taxon>
        <taxon>Metazoa</taxon>
        <taxon>Chordata</taxon>
        <taxon>Craniata</taxon>
        <taxon>Vertebrata</taxon>
        <taxon>Euteleostomi</taxon>
        <taxon>Amphibia</taxon>
        <taxon>Batrachia</taxon>
        <taxon>Anura</taxon>
        <taxon>Neobatrachia</taxon>
        <taxon>Hyloidea</taxon>
        <taxon>Dendrobatidae</taxon>
        <taxon>Dendrobatinae</taxon>
        <taxon>Ranitomeya</taxon>
    </lineage>
</organism>
<feature type="domain" description="VWFD" evidence="4">
    <location>
        <begin position="369"/>
        <end position="546"/>
    </location>
</feature>
<evidence type="ECO:0000256" key="1">
    <source>
        <dbReference type="ARBA" id="ARBA00023157"/>
    </source>
</evidence>
<dbReference type="InterPro" id="IPR001846">
    <property type="entry name" value="VWF_type-D"/>
</dbReference>
<feature type="region of interest" description="Disordered" evidence="3">
    <location>
        <begin position="291"/>
        <end position="325"/>
    </location>
</feature>
<evidence type="ECO:0000313" key="6">
    <source>
        <dbReference type="Proteomes" id="UP001176940"/>
    </source>
</evidence>
<feature type="domain" description="VWFD" evidence="4">
    <location>
        <begin position="755"/>
        <end position="935"/>
    </location>
</feature>
<dbReference type="InterPro" id="IPR014853">
    <property type="entry name" value="VWF/SSPO/ZAN-like_Cys-rich_dom"/>
</dbReference>
<feature type="compositionally biased region" description="Low complexity" evidence="3">
    <location>
        <begin position="1285"/>
        <end position="1299"/>
    </location>
</feature>
<accession>A0ABN9LAL2</accession>
<dbReference type="EMBL" id="CAUEEQ010011139">
    <property type="protein sequence ID" value="CAJ0935204.1"/>
    <property type="molecule type" value="Genomic_DNA"/>
</dbReference>
<feature type="domain" description="VWFD" evidence="4">
    <location>
        <begin position="24"/>
        <end position="198"/>
    </location>
</feature>
<dbReference type="CDD" id="cd19941">
    <property type="entry name" value="TIL"/>
    <property type="match status" value="2"/>
</dbReference>
<gene>
    <name evidence="5" type="ORF">RIMI_LOCUS6264256</name>
</gene>
<evidence type="ECO:0000313" key="5">
    <source>
        <dbReference type="EMBL" id="CAJ0935204.1"/>
    </source>
</evidence>
<dbReference type="InterPro" id="IPR050780">
    <property type="entry name" value="Mucin_vWF_Thrombospondin_sf"/>
</dbReference>
<evidence type="ECO:0000256" key="3">
    <source>
        <dbReference type="SAM" id="MobiDB-lite"/>
    </source>
</evidence>
<dbReference type="PANTHER" id="PTHR11339:SF373">
    <property type="entry name" value="VWFD DOMAIN-CONTAINING PROTEIN"/>
    <property type="match status" value="1"/>
</dbReference>
<reference evidence="5" key="1">
    <citation type="submission" date="2023-07" db="EMBL/GenBank/DDBJ databases">
        <authorList>
            <person name="Stuckert A."/>
        </authorList>
    </citation>
    <scope>NUCLEOTIDE SEQUENCE</scope>
</reference>
<keyword evidence="1" id="KW-1015">Disulfide bond</keyword>
<dbReference type="PROSITE" id="PS51233">
    <property type="entry name" value="VWFD"/>
    <property type="match status" value="4"/>
</dbReference>
<dbReference type="SMART" id="SM00832">
    <property type="entry name" value="C8"/>
    <property type="match status" value="4"/>
</dbReference>
<proteinExistence type="predicted"/>
<keyword evidence="2" id="KW-0325">Glycoprotein</keyword>
<dbReference type="Proteomes" id="UP001176940">
    <property type="component" value="Unassembled WGS sequence"/>
</dbReference>
<dbReference type="InterPro" id="IPR036084">
    <property type="entry name" value="Ser_inhib-like_sf"/>
</dbReference>
<dbReference type="InterPro" id="IPR002919">
    <property type="entry name" value="TIL_dom"/>
</dbReference>
<dbReference type="Pfam" id="PF01826">
    <property type="entry name" value="TIL"/>
    <property type="match status" value="2"/>
</dbReference>
<name>A0ABN9LAL2_9NEOB</name>
<dbReference type="Pfam" id="PF08742">
    <property type="entry name" value="C8"/>
    <property type="match status" value="4"/>
</dbReference>
<feature type="compositionally biased region" description="Low complexity" evidence="3">
    <location>
        <begin position="343"/>
        <end position="361"/>
    </location>
</feature>
<dbReference type="SMART" id="SM00216">
    <property type="entry name" value="VWD"/>
    <property type="match status" value="4"/>
</dbReference>
<feature type="compositionally biased region" description="Acidic residues" evidence="3">
    <location>
        <begin position="930"/>
        <end position="940"/>
    </location>
</feature>
<feature type="domain" description="VWFD" evidence="4">
    <location>
        <begin position="990"/>
        <end position="1191"/>
    </location>
</feature>
<evidence type="ECO:0000259" key="4">
    <source>
        <dbReference type="PROSITE" id="PS51233"/>
    </source>
</evidence>
<dbReference type="Pfam" id="PF00094">
    <property type="entry name" value="VWD"/>
    <property type="match status" value="4"/>
</dbReference>
<keyword evidence="6" id="KW-1185">Reference proteome</keyword>
<feature type="compositionally biased region" description="Polar residues" evidence="3">
    <location>
        <begin position="307"/>
        <end position="325"/>
    </location>
</feature>
<feature type="region of interest" description="Disordered" evidence="3">
    <location>
        <begin position="1285"/>
        <end position="1324"/>
    </location>
</feature>
<dbReference type="PANTHER" id="PTHR11339">
    <property type="entry name" value="EXTRACELLULAR MATRIX GLYCOPROTEIN RELATED"/>
    <property type="match status" value="1"/>
</dbReference>
<dbReference type="Gene3D" id="2.10.25.10">
    <property type="entry name" value="Laminin"/>
    <property type="match status" value="2"/>
</dbReference>
<feature type="region of interest" description="Disordered" evidence="3">
    <location>
        <begin position="930"/>
        <end position="950"/>
    </location>
</feature>
<feature type="region of interest" description="Disordered" evidence="3">
    <location>
        <begin position="341"/>
        <end position="365"/>
    </location>
</feature>
<protein>
    <recommendedName>
        <fullName evidence="4">VWFD domain-containing protein</fullName>
    </recommendedName>
</protein>
<comment type="caution">
    <text evidence="5">The sequence shown here is derived from an EMBL/GenBank/DDBJ whole genome shotgun (WGS) entry which is preliminary data.</text>
</comment>
<evidence type="ECO:0000256" key="2">
    <source>
        <dbReference type="ARBA" id="ARBA00023180"/>
    </source>
</evidence>
<feature type="compositionally biased region" description="Polar residues" evidence="3">
    <location>
        <begin position="1300"/>
        <end position="1324"/>
    </location>
</feature>